<name>A0AAN8TRA3_SOLBU</name>
<dbReference type="Proteomes" id="UP001371456">
    <property type="component" value="Unassembled WGS sequence"/>
</dbReference>
<feature type="region of interest" description="Disordered" evidence="1">
    <location>
        <begin position="135"/>
        <end position="155"/>
    </location>
</feature>
<evidence type="ECO:0000313" key="2">
    <source>
        <dbReference type="EMBL" id="KAK6789428.1"/>
    </source>
</evidence>
<evidence type="ECO:0000313" key="3">
    <source>
        <dbReference type="Proteomes" id="UP001371456"/>
    </source>
</evidence>
<gene>
    <name evidence="2" type="ORF">RDI58_013227</name>
</gene>
<dbReference type="AlphaFoldDB" id="A0AAN8TRA3"/>
<accession>A0AAN8TRA3</accession>
<keyword evidence="3" id="KW-1185">Reference proteome</keyword>
<organism evidence="2 3">
    <name type="scientific">Solanum bulbocastanum</name>
    <name type="common">Wild potato</name>
    <dbReference type="NCBI Taxonomy" id="147425"/>
    <lineage>
        <taxon>Eukaryota</taxon>
        <taxon>Viridiplantae</taxon>
        <taxon>Streptophyta</taxon>
        <taxon>Embryophyta</taxon>
        <taxon>Tracheophyta</taxon>
        <taxon>Spermatophyta</taxon>
        <taxon>Magnoliopsida</taxon>
        <taxon>eudicotyledons</taxon>
        <taxon>Gunneridae</taxon>
        <taxon>Pentapetalae</taxon>
        <taxon>asterids</taxon>
        <taxon>lamiids</taxon>
        <taxon>Solanales</taxon>
        <taxon>Solanaceae</taxon>
        <taxon>Solanoideae</taxon>
        <taxon>Solaneae</taxon>
        <taxon>Solanum</taxon>
    </lineage>
</organism>
<evidence type="ECO:0000256" key="1">
    <source>
        <dbReference type="SAM" id="MobiDB-lite"/>
    </source>
</evidence>
<feature type="compositionally biased region" description="Basic and acidic residues" evidence="1">
    <location>
        <begin position="1"/>
        <end position="11"/>
    </location>
</feature>
<dbReference type="EMBL" id="JBANQN010000005">
    <property type="protein sequence ID" value="KAK6789428.1"/>
    <property type="molecule type" value="Genomic_DNA"/>
</dbReference>
<protein>
    <submittedName>
        <fullName evidence="2">Uncharacterized protein</fullName>
    </submittedName>
</protein>
<reference evidence="2 3" key="1">
    <citation type="submission" date="2024-02" db="EMBL/GenBank/DDBJ databases">
        <title>de novo genome assembly of Solanum bulbocastanum strain 11H21.</title>
        <authorList>
            <person name="Hosaka A.J."/>
        </authorList>
    </citation>
    <scope>NUCLEOTIDE SEQUENCE [LARGE SCALE GENOMIC DNA]</scope>
    <source>
        <tissue evidence="2">Young leaves</tissue>
    </source>
</reference>
<sequence>MVSTSDGKRSQAENNSDSRMVKQEIERCSNKYGKKRLRNVPEILGNIKEDLVPCVPKKFINRSCILSIHQGRNPKAPDPPTRVKEKKKIREQQIKCESESQYFTVQHLDQIQQHNMSLPPINQILSGKLERSIPKKESCAEENTHGDQRNQEKLKTNIENRLSKGIVSSSDKFFPVLYDRKASANFVTGMYFFGLQEFWMQVIDIEEKRVEKEELKETGEKSLTDAAKVA</sequence>
<comment type="caution">
    <text evidence="2">The sequence shown here is derived from an EMBL/GenBank/DDBJ whole genome shotgun (WGS) entry which is preliminary data.</text>
</comment>
<proteinExistence type="predicted"/>
<feature type="region of interest" description="Disordered" evidence="1">
    <location>
        <begin position="1"/>
        <end position="23"/>
    </location>
</feature>